<dbReference type="InterPro" id="IPR005135">
    <property type="entry name" value="Endo/exonuclease/phosphatase"/>
</dbReference>
<dbReference type="GO" id="GO:0003824">
    <property type="term" value="F:catalytic activity"/>
    <property type="evidence" value="ECO:0007669"/>
    <property type="project" value="InterPro"/>
</dbReference>
<accession>A0A8B8ZWV6</accession>
<name>A0A8B8ZWV6_PHODC</name>
<protein>
    <submittedName>
        <fullName evidence="3">Uncharacterized protein LOC120108329</fullName>
    </submittedName>
</protein>
<dbReference type="GeneID" id="120108329"/>
<evidence type="ECO:0000313" key="3">
    <source>
        <dbReference type="RefSeq" id="XP_038977842.1"/>
    </source>
</evidence>
<keyword evidence="2" id="KW-1185">Reference proteome</keyword>
<feature type="domain" description="Endonuclease/exonuclease/phosphatase" evidence="1">
    <location>
        <begin position="71"/>
        <end position="196"/>
    </location>
</feature>
<dbReference type="KEGG" id="pda:120108329"/>
<dbReference type="RefSeq" id="XP_038977842.1">
    <property type="nucleotide sequence ID" value="XM_039121914.1"/>
</dbReference>
<dbReference type="InterPro" id="IPR036691">
    <property type="entry name" value="Endo/exonu/phosph_ase_sf"/>
</dbReference>
<proteinExistence type="predicted"/>
<dbReference type="PANTHER" id="PTHR33710:SF77">
    <property type="entry name" value="DNASE I-LIKE SUPERFAMILY PROTEIN"/>
    <property type="match status" value="1"/>
</dbReference>
<dbReference type="OrthoDB" id="764703at2759"/>
<dbReference type="AlphaFoldDB" id="A0A8B8ZWV6"/>
<organism evidence="2 3">
    <name type="scientific">Phoenix dactylifera</name>
    <name type="common">Date palm</name>
    <dbReference type="NCBI Taxonomy" id="42345"/>
    <lineage>
        <taxon>Eukaryota</taxon>
        <taxon>Viridiplantae</taxon>
        <taxon>Streptophyta</taxon>
        <taxon>Embryophyta</taxon>
        <taxon>Tracheophyta</taxon>
        <taxon>Spermatophyta</taxon>
        <taxon>Magnoliopsida</taxon>
        <taxon>Liliopsida</taxon>
        <taxon>Arecaceae</taxon>
        <taxon>Coryphoideae</taxon>
        <taxon>Phoeniceae</taxon>
        <taxon>Phoenix</taxon>
    </lineage>
</organism>
<gene>
    <name evidence="3" type="primary">LOC120108329</name>
</gene>
<dbReference type="SUPFAM" id="SSF56219">
    <property type="entry name" value="DNase I-like"/>
    <property type="match status" value="1"/>
</dbReference>
<dbReference type="Proteomes" id="UP000228380">
    <property type="component" value="Unplaced"/>
</dbReference>
<dbReference type="PANTHER" id="PTHR33710">
    <property type="entry name" value="BNAC02G09200D PROTEIN"/>
    <property type="match status" value="1"/>
</dbReference>
<sequence length="402" mass="47013">MCVLFETRLAGRIIVRARRALPRSWGFYAVDSQGLSGGIIVTWKLDCGKLDIFNVSSQEVIMVISEGEGRPWIFAAVYASTDFRARRTLWEEASKLVDQGQPMLIAGDFNCIDDPQEKMGGRQFSYQRKVREFQEFISTNGLIDLGFTGPRFTWCNNQQGPARVWERLDRAFATAGWIQEFPDNHVKHLPRIASDHSPILVCTDRPIPFRCPFRFERLWLCYPRSWGVVSEAWNKPVRGDAMYRVSRRLELTRRYLRRWNRVEVGNIFRRIEELEEAIANMQLREASGGGLSHVEFSELRSFLSMHDALLSQQEIFWRQKSRVQWIQEGDRNTKFFHQSTLIRRQRNRIRSIRDEDGQAIEDPIMICRVFEQFFRTRWTERTGSGIFTELPLSPEGVSDEDS</sequence>
<reference evidence="3" key="1">
    <citation type="submission" date="2025-08" db="UniProtKB">
        <authorList>
            <consortium name="RefSeq"/>
        </authorList>
    </citation>
    <scope>IDENTIFICATION</scope>
    <source>
        <tissue evidence="3">Young leaves</tissue>
    </source>
</reference>
<evidence type="ECO:0000259" key="1">
    <source>
        <dbReference type="Pfam" id="PF03372"/>
    </source>
</evidence>
<dbReference type="Gene3D" id="3.60.10.10">
    <property type="entry name" value="Endonuclease/exonuclease/phosphatase"/>
    <property type="match status" value="1"/>
</dbReference>
<dbReference type="Pfam" id="PF03372">
    <property type="entry name" value="Exo_endo_phos"/>
    <property type="match status" value="1"/>
</dbReference>
<evidence type="ECO:0000313" key="2">
    <source>
        <dbReference type="Proteomes" id="UP000228380"/>
    </source>
</evidence>